<feature type="domain" description="AB hydrolase-1" evidence="2">
    <location>
        <begin position="76"/>
        <end position="310"/>
    </location>
</feature>
<keyword evidence="4" id="KW-1185">Reference proteome</keyword>
<accession>A0ABV2A6R5</accession>
<dbReference type="InterPro" id="IPR050960">
    <property type="entry name" value="AB_hydrolase_4_sf"/>
</dbReference>
<dbReference type="PANTHER" id="PTHR10794">
    <property type="entry name" value="ABHYDROLASE DOMAIN-CONTAINING PROTEIN"/>
    <property type="match status" value="1"/>
</dbReference>
<gene>
    <name evidence="3" type="ORF">ABSH63_02825</name>
</gene>
<dbReference type="InterPro" id="IPR000073">
    <property type="entry name" value="AB_hydrolase_1"/>
</dbReference>
<dbReference type="SUPFAM" id="SSF53474">
    <property type="entry name" value="alpha/beta-Hydrolases"/>
    <property type="match status" value="1"/>
</dbReference>
<name>A0ABV2A6R5_9GAMM</name>
<dbReference type="InterPro" id="IPR029058">
    <property type="entry name" value="AB_hydrolase_fold"/>
</dbReference>
<dbReference type="Gene3D" id="3.40.50.1820">
    <property type="entry name" value="alpha/beta hydrolase"/>
    <property type="match status" value="1"/>
</dbReference>
<dbReference type="PIRSF" id="PIRSF005211">
    <property type="entry name" value="Ab_hydro_YheT"/>
    <property type="match status" value="1"/>
</dbReference>
<reference evidence="3 4" key="1">
    <citation type="submission" date="2024-06" db="EMBL/GenBank/DDBJ databases">
        <authorList>
            <person name="Li Z."/>
            <person name="Jiang Y."/>
        </authorList>
    </citation>
    <scope>NUCLEOTIDE SEQUENCE [LARGE SCALE GENOMIC DNA]</scope>
    <source>
        <strain evidence="3 4">HSW-8</strain>
    </source>
</reference>
<dbReference type="GO" id="GO:0016787">
    <property type="term" value="F:hydrolase activity"/>
    <property type="evidence" value="ECO:0007669"/>
    <property type="project" value="UniProtKB-KW"/>
</dbReference>
<evidence type="ECO:0000313" key="4">
    <source>
        <dbReference type="Proteomes" id="UP001465331"/>
    </source>
</evidence>
<comment type="similarity">
    <text evidence="1">Belongs to the AB hydrolase superfamily. AB hydrolase 4 family.</text>
</comment>
<dbReference type="Proteomes" id="UP001465331">
    <property type="component" value="Unassembled WGS sequence"/>
</dbReference>
<proteinExistence type="inferred from homology"/>
<dbReference type="EMBL" id="JBEPIJ010000002">
    <property type="protein sequence ID" value="MES0872948.1"/>
    <property type="molecule type" value="Genomic_DNA"/>
</dbReference>
<dbReference type="NCBIfam" id="NF008218">
    <property type="entry name" value="PRK10985.1"/>
    <property type="match status" value="1"/>
</dbReference>
<dbReference type="PANTHER" id="PTHR10794:SF94">
    <property type="entry name" value="ESTERASE YHET-RELATED"/>
    <property type="match status" value="1"/>
</dbReference>
<comment type="caution">
    <text evidence="3">The sequence shown here is derived from an EMBL/GenBank/DDBJ whole genome shotgun (WGS) entry which is preliminary data.</text>
</comment>
<dbReference type="Pfam" id="PF00561">
    <property type="entry name" value="Abhydrolase_1"/>
    <property type="match status" value="1"/>
</dbReference>
<keyword evidence="3" id="KW-0378">Hydrolase</keyword>
<evidence type="ECO:0000313" key="3">
    <source>
        <dbReference type="EMBL" id="MES0872948.1"/>
    </source>
</evidence>
<dbReference type="InterPro" id="IPR012020">
    <property type="entry name" value="ABHD4"/>
</dbReference>
<dbReference type="RefSeq" id="WP_352887245.1">
    <property type="nucleotide sequence ID" value="NZ_JBEPIJ010000002.1"/>
</dbReference>
<organism evidence="3 4">
    <name type="scientific">Sinimarinibacterium thermocellulolyticum</name>
    <dbReference type="NCBI Taxonomy" id="3170016"/>
    <lineage>
        <taxon>Bacteria</taxon>
        <taxon>Pseudomonadati</taxon>
        <taxon>Pseudomonadota</taxon>
        <taxon>Gammaproteobacteria</taxon>
        <taxon>Nevskiales</taxon>
        <taxon>Nevskiaceae</taxon>
        <taxon>Sinimarinibacterium</taxon>
    </lineage>
</organism>
<evidence type="ECO:0000259" key="2">
    <source>
        <dbReference type="Pfam" id="PF00561"/>
    </source>
</evidence>
<sequence>MNRDSGMYERSSHGRILVSDFEPHPLLRGPHAQTMVPALLRPTPKLALRRERLELPDGDFVDLAWAGPARGSRLAVLVHGLTGGFQSKYLRGTARELIARGWRVVILQLRGGGDEPNRHARCYHHGDTGDLRHLWRVLRQRDPGVRLAAAGWSLGANVLLKALGEEGTTAPVEAAAAACAPFRLLPCAEKLRRGTARLYQARLLRDLKAIVARKHAAVPAPVDMDAVLAARDFIEFDDRYTAPLNGFRDARDYYERCECGGFVGAIRRPTLIVNARDDPFMTPAVLPRASALAPPVTLEVSRRGGHVGFIAADAHGRPYCWLEPHLADFLDRTVAC</sequence>
<evidence type="ECO:0000256" key="1">
    <source>
        <dbReference type="ARBA" id="ARBA00010884"/>
    </source>
</evidence>
<protein>
    <submittedName>
        <fullName evidence="3">Hydrolase</fullName>
    </submittedName>
</protein>